<accession>A0A9J5ZIR7</accession>
<name>A0A9J5ZIR7_SOLCO</name>
<protein>
    <submittedName>
        <fullName evidence="2">Uncharacterized protein</fullName>
    </submittedName>
</protein>
<dbReference type="AlphaFoldDB" id="A0A9J5ZIR7"/>
<dbReference type="Proteomes" id="UP000824120">
    <property type="component" value="Chromosome 4"/>
</dbReference>
<evidence type="ECO:0000313" key="3">
    <source>
        <dbReference type="Proteomes" id="UP000824120"/>
    </source>
</evidence>
<keyword evidence="3" id="KW-1185">Reference proteome</keyword>
<feature type="chain" id="PRO_5039926611" evidence="1">
    <location>
        <begin position="27"/>
        <end position="74"/>
    </location>
</feature>
<comment type="caution">
    <text evidence="2">The sequence shown here is derived from an EMBL/GenBank/DDBJ whole genome shotgun (WGS) entry which is preliminary data.</text>
</comment>
<sequence length="74" mass="8381">MKGNKIYTELWIFSAAVLVQLWSCSIVNINEDSTCYIKQDELLGALEYLIPILNISAQKLIKVNFNDPSVTNEC</sequence>
<reference evidence="2 3" key="1">
    <citation type="submission" date="2020-09" db="EMBL/GenBank/DDBJ databases">
        <title>De no assembly of potato wild relative species, Solanum commersonii.</title>
        <authorList>
            <person name="Cho K."/>
        </authorList>
    </citation>
    <scope>NUCLEOTIDE SEQUENCE [LARGE SCALE GENOMIC DNA]</scope>
    <source>
        <strain evidence="2">LZ3.2</strain>
        <tissue evidence="2">Leaf</tissue>
    </source>
</reference>
<evidence type="ECO:0000256" key="1">
    <source>
        <dbReference type="SAM" id="SignalP"/>
    </source>
</evidence>
<evidence type="ECO:0000313" key="2">
    <source>
        <dbReference type="EMBL" id="KAG5610806.1"/>
    </source>
</evidence>
<keyword evidence="1" id="KW-0732">Signal</keyword>
<organism evidence="2 3">
    <name type="scientific">Solanum commersonii</name>
    <name type="common">Commerson's wild potato</name>
    <name type="synonym">Commerson's nightshade</name>
    <dbReference type="NCBI Taxonomy" id="4109"/>
    <lineage>
        <taxon>Eukaryota</taxon>
        <taxon>Viridiplantae</taxon>
        <taxon>Streptophyta</taxon>
        <taxon>Embryophyta</taxon>
        <taxon>Tracheophyta</taxon>
        <taxon>Spermatophyta</taxon>
        <taxon>Magnoliopsida</taxon>
        <taxon>eudicotyledons</taxon>
        <taxon>Gunneridae</taxon>
        <taxon>Pentapetalae</taxon>
        <taxon>asterids</taxon>
        <taxon>lamiids</taxon>
        <taxon>Solanales</taxon>
        <taxon>Solanaceae</taxon>
        <taxon>Solanoideae</taxon>
        <taxon>Solaneae</taxon>
        <taxon>Solanum</taxon>
    </lineage>
</organism>
<proteinExistence type="predicted"/>
<gene>
    <name evidence="2" type="ORF">H5410_022087</name>
</gene>
<feature type="signal peptide" evidence="1">
    <location>
        <begin position="1"/>
        <end position="26"/>
    </location>
</feature>
<dbReference type="EMBL" id="JACXVP010000004">
    <property type="protein sequence ID" value="KAG5610806.1"/>
    <property type="molecule type" value="Genomic_DNA"/>
</dbReference>